<evidence type="ECO:0000256" key="5">
    <source>
        <dbReference type="ARBA" id="ARBA00076245"/>
    </source>
</evidence>
<dbReference type="SUPFAM" id="SSF74731">
    <property type="entry name" value="Ribosomal protein L20"/>
    <property type="match status" value="1"/>
</dbReference>
<dbReference type="FunFam" id="1.10.1900.20:FF:000001">
    <property type="entry name" value="50S ribosomal protein L20"/>
    <property type="match status" value="1"/>
</dbReference>
<evidence type="ECO:0000256" key="6">
    <source>
        <dbReference type="RuleBase" id="RU000561"/>
    </source>
</evidence>
<evidence type="ECO:0000313" key="8">
    <source>
        <dbReference type="Proteomes" id="UP000007110"/>
    </source>
</evidence>
<dbReference type="Pfam" id="PF00453">
    <property type="entry name" value="Ribosomal_L20"/>
    <property type="match status" value="1"/>
</dbReference>
<dbReference type="AlphaFoldDB" id="A0A7M7NX56"/>
<dbReference type="GeneID" id="115924556"/>
<dbReference type="PANTHER" id="PTHR10986">
    <property type="entry name" value="39S RIBOSOMAL PROTEIN L20"/>
    <property type="match status" value="1"/>
</dbReference>
<dbReference type="CTD" id="55052"/>
<dbReference type="PRINTS" id="PR00062">
    <property type="entry name" value="RIBOSOMALL20"/>
</dbReference>
<dbReference type="GO" id="GO:0005761">
    <property type="term" value="C:mitochondrial ribosome"/>
    <property type="evidence" value="ECO:0000318"/>
    <property type="project" value="GO_Central"/>
</dbReference>
<evidence type="ECO:0000256" key="1">
    <source>
        <dbReference type="ARBA" id="ARBA00007698"/>
    </source>
</evidence>
<keyword evidence="8" id="KW-1185">Reference proteome</keyword>
<dbReference type="EnsemblMetazoa" id="XM_030986976">
    <property type="protein sequence ID" value="XP_030842836"/>
    <property type="gene ID" value="LOC115924556"/>
</dbReference>
<proteinExistence type="inferred from homology"/>
<reference evidence="7" key="2">
    <citation type="submission" date="2021-01" db="UniProtKB">
        <authorList>
            <consortium name="EnsemblMetazoa"/>
        </authorList>
    </citation>
    <scope>IDENTIFICATION</scope>
</reference>
<keyword evidence="2 6" id="KW-0689">Ribosomal protein</keyword>
<organism evidence="7 8">
    <name type="scientific">Strongylocentrotus purpuratus</name>
    <name type="common">Purple sea urchin</name>
    <dbReference type="NCBI Taxonomy" id="7668"/>
    <lineage>
        <taxon>Eukaryota</taxon>
        <taxon>Metazoa</taxon>
        <taxon>Echinodermata</taxon>
        <taxon>Eleutherozoa</taxon>
        <taxon>Echinozoa</taxon>
        <taxon>Echinoidea</taxon>
        <taxon>Euechinoidea</taxon>
        <taxon>Echinacea</taxon>
        <taxon>Camarodonta</taxon>
        <taxon>Echinidea</taxon>
        <taxon>Strongylocentrotidae</taxon>
        <taxon>Strongylocentrotus</taxon>
    </lineage>
</organism>
<reference evidence="8" key="1">
    <citation type="submission" date="2015-02" db="EMBL/GenBank/DDBJ databases">
        <title>Genome sequencing for Strongylocentrotus purpuratus.</title>
        <authorList>
            <person name="Murali S."/>
            <person name="Liu Y."/>
            <person name="Vee V."/>
            <person name="English A."/>
            <person name="Wang M."/>
            <person name="Skinner E."/>
            <person name="Han Y."/>
            <person name="Muzny D.M."/>
            <person name="Worley K.C."/>
            <person name="Gibbs R.A."/>
        </authorList>
    </citation>
    <scope>NUCLEOTIDE SEQUENCE</scope>
</reference>
<sequence length="167" mass="19221">MVHLSLVRMIRSRGPDRYWRKRFYLDQSTQYFGRRRNCFSVAVRAVRRAWQNSTAGRKKKKGQMRRLWNLRISAAVQEHGLTYGPFIGNLLKHNIRLDRKVLSHIAIYEPKTFKCLAELASQKHKEGLLATLAKNPEGFLSGPVTQDDLLAESVRKLRLSSNPSASS</sequence>
<dbReference type="CDD" id="cd07026">
    <property type="entry name" value="Ribosomal_L20"/>
    <property type="match status" value="1"/>
</dbReference>
<dbReference type="GO" id="GO:0019843">
    <property type="term" value="F:rRNA binding"/>
    <property type="evidence" value="ECO:0007669"/>
    <property type="project" value="InterPro"/>
</dbReference>
<dbReference type="OMA" id="TYSYWRV"/>
<dbReference type="RefSeq" id="XP_030842836.1">
    <property type="nucleotide sequence ID" value="XM_030986976.1"/>
</dbReference>
<evidence type="ECO:0000256" key="2">
    <source>
        <dbReference type="ARBA" id="ARBA00022980"/>
    </source>
</evidence>
<evidence type="ECO:0000256" key="3">
    <source>
        <dbReference type="ARBA" id="ARBA00023274"/>
    </source>
</evidence>
<name>A0A7M7NX56_STRPU</name>
<dbReference type="KEGG" id="spu:115924556"/>
<accession>A0A7M7NX56</accession>
<evidence type="ECO:0000256" key="4">
    <source>
        <dbReference type="ARBA" id="ARBA00072767"/>
    </source>
</evidence>
<dbReference type="GO" id="GO:1990904">
    <property type="term" value="C:ribonucleoprotein complex"/>
    <property type="evidence" value="ECO:0007669"/>
    <property type="project" value="UniProtKB-KW"/>
</dbReference>
<dbReference type="NCBIfam" id="TIGR01032">
    <property type="entry name" value="rplT_bact"/>
    <property type="match status" value="1"/>
</dbReference>
<dbReference type="InterPro" id="IPR005813">
    <property type="entry name" value="Ribosomal_bL20"/>
</dbReference>
<comment type="similarity">
    <text evidence="1 6">Belongs to the bacterial ribosomal protein bL20 family.</text>
</comment>
<dbReference type="Gene3D" id="6.10.160.10">
    <property type="match status" value="1"/>
</dbReference>
<dbReference type="InParanoid" id="A0A7M7NX56"/>
<dbReference type="InterPro" id="IPR035566">
    <property type="entry name" value="Ribosomal_protein_bL20_C"/>
</dbReference>
<keyword evidence="3 6" id="KW-0687">Ribonucleoprotein</keyword>
<protein>
    <recommendedName>
        <fullName evidence="4">Large ribosomal subunit protein bL20m</fullName>
    </recommendedName>
    <alternativeName>
        <fullName evidence="5">39S ribosomal protein L20, mitochondrial</fullName>
    </alternativeName>
</protein>
<dbReference type="GO" id="GO:0003735">
    <property type="term" value="F:structural constituent of ribosome"/>
    <property type="evidence" value="ECO:0000318"/>
    <property type="project" value="GO_Central"/>
</dbReference>
<dbReference type="GO" id="GO:0006412">
    <property type="term" value="P:translation"/>
    <property type="evidence" value="ECO:0007669"/>
    <property type="project" value="InterPro"/>
</dbReference>
<dbReference type="OrthoDB" id="10251781at2759"/>
<evidence type="ECO:0000313" key="7">
    <source>
        <dbReference type="EnsemblMetazoa" id="XP_030842836"/>
    </source>
</evidence>
<dbReference type="Gene3D" id="1.10.1900.20">
    <property type="entry name" value="Ribosomal protein L20"/>
    <property type="match status" value="1"/>
</dbReference>
<dbReference type="Proteomes" id="UP000007110">
    <property type="component" value="Unassembled WGS sequence"/>
</dbReference>